<dbReference type="EMBL" id="FMZA01000015">
    <property type="protein sequence ID" value="SDC74622.1"/>
    <property type="molecule type" value="Genomic_DNA"/>
</dbReference>
<dbReference type="InterPro" id="IPR025617">
    <property type="entry name" value="YqzL"/>
</dbReference>
<organism evidence="1 2">
    <name type="scientific">Melghirimyces thermohalophilus</name>
    <dbReference type="NCBI Taxonomy" id="1236220"/>
    <lineage>
        <taxon>Bacteria</taxon>
        <taxon>Bacillati</taxon>
        <taxon>Bacillota</taxon>
        <taxon>Bacilli</taxon>
        <taxon>Bacillales</taxon>
        <taxon>Thermoactinomycetaceae</taxon>
        <taxon>Melghirimyces</taxon>
    </lineage>
</organism>
<evidence type="ECO:0000313" key="2">
    <source>
        <dbReference type="Proteomes" id="UP000199387"/>
    </source>
</evidence>
<keyword evidence="2" id="KW-1185">Reference proteome</keyword>
<reference evidence="1 2" key="1">
    <citation type="submission" date="2016-10" db="EMBL/GenBank/DDBJ databases">
        <authorList>
            <person name="de Groot N.N."/>
        </authorList>
    </citation>
    <scope>NUCLEOTIDE SEQUENCE [LARGE SCALE GENOMIC DNA]</scope>
    <source>
        <strain evidence="1 2">DSM 45514</strain>
    </source>
</reference>
<name>A0A1G6P358_9BACL</name>
<dbReference type="AlphaFoldDB" id="A0A1G6P358"/>
<accession>A0A1G6P358</accession>
<gene>
    <name evidence="1" type="ORF">SAMN04488112_11551</name>
</gene>
<proteinExistence type="predicted"/>
<protein>
    <submittedName>
        <fullName evidence="1">YqzL-like protein</fullName>
    </submittedName>
</protein>
<dbReference type="STRING" id="1236220.SAMN04488112_11551"/>
<evidence type="ECO:0000313" key="1">
    <source>
        <dbReference type="EMBL" id="SDC74622.1"/>
    </source>
</evidence>
<dbReference type="Pfam" id="PF14006">
    <property type="entry name" value="YqzL"/>
    <property type="match status" value="1"/>
</dbReference>
<sequence>MSWLRDFSWNCFAVTGSIDAYLLYTDMKTKTLAEWKDQRQPQKQKEETKV</sequence>
<dbReference type="OrthoDB" id="1650227at2"/>
<dbReference type="Proteomes" id="UP000199387">
    <property type="component" value="Unassembled WGS sequence"/>
</dbReference>